<accession>A0A9D5DNR8</accession>
<comment type="caution">
    <text evidence="1">The sequence shown here is derived from an EMBL/GenBank/DDBJ whole genome shotgun (WGS) entry which is preliminary data.</text>
</comment>
<evidence type="ECO:0000313" key="1">
    <source>
        <dbReference type="EMBL" id="KQL57242.1"/>
    </source>
</evidence>
<proteinExistence type="predicted"/>
<dbReference type="Proteomes" id="UP000051061">
    <property type="component" value="Unassembled WGS sequence"/>
</dbReference>
<organism evidence="1 2">
    <name type="scientific">Alkalicoccobacillus plakortidis</name>
    <dbReference type="NCBI Taxonomy" id="444060"/>
    <lineage>
        <taxon>Bacteria</taxon>
        <taxon>Bacillati</taxon>
        <taxon>Bacillota</taxon>
        <taxon>Bacilli</taxon>
        <taxon>Bacillales</taxon>
        <taxon>Bacillaceae</taxon>
        <taxon>Alkalicoccobacillus</taxon>
    </lineage>
</organism>
<evidence type="ECO:0000313" key="2">
    <source>
        <dbReference type="Proteomes" id="UP000051061"/>
    </source>
</evidence>
<dbReference type="AlphaFoldDB" id="A0A9D5DNR8"/>
<dbReference type="EMBL" id="LJJD01000016">
    <property type="protein sequence ID" value="KQL57242.1"/>
    <property type="molecule type" value="Genomic_DNA"/>
</dbReference>
<gene>
    <name evidence="1" type="ORF">AN965_09850</name>
</gene>
<keyword evidence="2" id="KW-1185">Reference proteome</keyword>
<protein>
    <submittedName>
        <fullName evidence="1">Uncharacterized protein</fullName>
    </submittedName>
</protein>
<sequence>MDKLSILDNATDSFQHGIHHLYEYVNSGNEITDIKQAIVNLINSIDLFVLERLRMKDEDAIYAKQKNKSNDSSYRATIHVGTAFKMLEEDLSSKLTEEEESAYKILKILRDSAIHTEFAYGEDSDENVIFLLHFIARFIDEELDITIEDLLISADYEFYLELIEGHNYHDVVTNRIEQARKQDILREIYSMEYERIKDGGPDAVLEFPCDDCGEFTVAANELLGGEQGECLLCHYNHSVAKCDKCEYIMNFDNEGREMFEDVYFCDSCFDHFNRQ</sequence>
<reference evidence="1 2" key="1">
    <citation type="submission" date="2015-09" db="EMBL/GenBank/DDBJ databases">
        <title>Genome sequencing project for genomic taxonomy and phylogenomics of Bacillus-like bacteria.</title>
        <authorList>
            <person name="Liu B."/>
            <person name="Wang J."/>
            <person name="Zhu Y."/>
            <person name="Liu G."/>
            <person name="Chen Q."/>
            <person name="Chen Z."/>
            <person name="Lan J."/>
            <person name="Che J."/>
            <person name="Ge C."/>
            <person name="Shi H."/>
            <person name="Pan Z."/>
            <person name="Liu X."/>
        </authorList>
    </citation>
    <scope>NUCLEOTIDE SEQUENCE [LARGE SCALE GENOMIC DNA]</scope>
    <source>
        <strain evidence="1 2">DSM 19153</strain>
    </source>
</reference>
<name>A0A9D5DNR8_9BACI</name>